<keyword evidence="2" id="KW-1185">Reference proteome</keyword>
<dbReference type="Proteomes" id="UP001223886">
    <property type="component" value="Unassembled WGS sequence"/>
</dbReference>
<protein>
    <submittedName>
        <fullName evidence="1">Uncharacterized protein</fullName>
    </submittedName>
</protein>
<reference evidence="1 2" key="1">
    <citation type="submission" date="2023-07" db="EMBL/GenBank/DDBJ databases">
        <title>Genomic Encyclopedia of Type Strains, Phase IV (KMG-IV): sequencing the most valuable type-strain genomes for metagenomic binning, comparative biology and taxonomic classification.</title>
        <authorList>
            <person name="Goeker M."/>
        </authorList>
    </citation>
    <scope>NUCLEOTIDE SEQUENCE [LARGE SCALE GENOMIC DNA]</scope>
    <source>
        <strain evidence="1 2">DSM 25963</strain>
    </source>
</reference>
<comment type="caution">
    <text evidence="1">The sequence shown here is derived from an EMBL/GenBank/DDBJ whole genome shotgun (WGS) entry which is preliminary data.</text>
</comment>
<sequence>MEYQTKVLANGYIGFDKVTQIYNETVYGGRTPTRRGRLSKRIYKRVKEKEAVKSKKNIRLINKFDIG</sequence>
<organism evidence="1 2">
    <name type="scientific">Thermoanaerobacter pentosaceus</name>
    <dbReference type="NCBI Taxonomy" id="694059"/>
    <lineage>
        <taxon>Bacteria</taxon>
        <taxon>Bacillati</taxon>
        <taxon>Bacillota</taxon>
        <taxon>Clostridia</taxon>
        <taxon>Thermoanaerobacterales</taxon>
        <taxon>Thermoanaerobacteraceae</taxon>
        <taxon>Thermoanaerobacter</taxon>
    </lineage>
</organism>
<gene>
    <name evidence="1" type="ORF">J2S24_001747</name>
</gene>
<accession>A0ABT9M541</accession>
<evidence type="ECO:0000313" key="1">
    <source>
        <dbReference type="EMBL" id="MDP9751246.1"/>
    </source>
</evidence>
<dbReference type="RefSeq" id="WP_044018777.1">
    <property type="nucleotide sequence ID" value="NZ_JAURUP010000018.1"/>
</dbReference>
<proteinExistence type="predicted"/>
<evidence type="ECO:0000313" key="2">
    <source>
        <dbReference type="Proteomes" id="UP001223886"/>
    </source>
</evidence>
<name>A0ABT9M541_9THEO</name>
<dbReference type="EMBL" id="JAURUP010000018">
    <property type="protein sequence ID" value="MDP9751246.1"/>
    <property type="molecule type" value="Genomic_DNA"/>
</dbReference>